<dbReference type="GO" id="GO:0009307">
    <property type="term" value="P:DNA restriction-modification system"/>
    <property type="evidence" value="ECO:0007669"/>
    <property type="project" value="InterPro"/>
</dbReference>
<accession>A0A5J4QSY0</accession>
<reference evidence="2" key="1">
    <citation type="submission" date="2019-03" db="EMBL/GenBank/DDBJ databases">
        <title>Single cell metagenomics reveals metabolic interactions within the superorganism composed of flagellate Streblomastix strix and complex community of Bacteroidetes bacteria on its surface.</title>
        <authorList>
            <person name="Treitli S.C."/>
            <person name="Kolisko M."/>
            <person name="Husnik F."/>
            <person name="Keeling P."/>
            <person name="Hampl V."/>
        </authorList>
    </citation>
    <scope>NUCLEOTIDE SEQUENCE</scope>
    <source>
        <strain evidence="2">STM</strain>
    </source>
</reference>
<dbReference type="PANTHER" id="PTHR30015">
    <property type="entry name" value="MRR RESTRICTION SYSTEM PROTEIN"/>
    <property type="match status" value="1"/>
</dbReference>
<gene>
    <name evidence="2" type="ORF">EZS27_026350</name>
</gene>
<dbReference type="EMBL" id="SNRY01002602">
    <property type="protein sequence ID" value="KAA6324309.1"/>
    <property type="molecule type" value="Genomic_DNA"/>
</dbReference>
<dbReference type="GO" id="GO:0015666">
    <property type="term" value="F:restriction endodeoxyribonuclease activity"/>
    <property type="evidence" value="ECO:0007669"/>
    <property type="project" value="TreeGrafter"/>
</dbReference>
<dbReference type="InterPro" id="IPR052906">
    <property type="entry name" value="Type_IV_Methyl-Rstrct_Enzyme"/>
</dbReference>
<dbReference type="Pfam" id="PF04471">
    <property type="entry name" value="Mrr_cat"/>
    <property type="match status" value="1"/>
</dbReference>
<feature type="domain" description="Restriction endonuclease type IV Mrr" evidence="1">
    <location>
        <begin position="240"/>
        <end position="357"/>
    </location>
</feature>
<sequence>MIKIPLYPGYSTTIALLKIINGMPVRDFKNMWNTVLELRGTPQNTVDWTNPDEWIDVRLSGKDREIAQKVWIESQKTLNPRWTRGEQFLISGYYLISECNGIYELTQEGEEFVGNPENRIMQEIDIEEGLIQVLRQLSLINSGKRADLLEDWEEYTRYSSNIKQDSVVKDYLRSRLGTLVDRKYVKREGNVYSITDKGLCYLQTVEQNNPNPIIDKETQLIKGVEAFNKEQRELLKKSLSETTPYWFENIIKDLLSSMGYDDVRVTSPTNDKGVDVTGISQNGITTVKEVIQIKRNTSSNITRPILDALRGSLHRFDAFQGTIITLSDFAKGAKEAAFEKGAAPLTLINGDKLIDLLIKNGIGINRKVVSYYLVNEKYFEEDDNAD</sequence>
<dbReference type="Gene3D" id="3.40.1350.10">
    <property type="match status" value="1"/>
</dbReference>
<dbReference type="GO" id="GO:0003677">
    <property type="term" value="F:DNA binding"/>
    <property type="evidence" value="ECO:0007669"/>
    <property type="project" value="InterPro"/>
</dbReference>
<dbReference type="InterPro" id="IPR011335">
    <property type="entry name" value="Restrct_endonuc-II-like"/>
</dbReference>
<evidence type="ECO:0000313" key="2">
    <source>
        <dbReference type="EMBL" id="KAA6324309.1"/>
    </source>
</evidence>
<protein>
    <submittedName>
        <fullName evidence="2">Mrr restriction system protein</fullName>
    </submittedName>
</protein>
<name>A0A5J4QSY0_9ZZZZ</name>
<dbReference type="PANTHER" id="PTHR30015:SF7">
    <property type="entry name" value="TYPE IV METHYL-DIRECTED RESTRICTION ENZYME ECOKMRR"/>
    <property type="match status" value="1"/>
</dbReference>
<dbReference type="InterPro" id="IPR011856">
    <property type="entry name" value="tRNA_endonuc-like_dom_sf"/>
</dbReference>
<dbReference type="InterPro" id="IPR007560">
    <property type="entry name" value="Restrct_endonuc_IV_Mrr"/>
</dbReference>
<dbReference type="SUPFAM" id="SSF52980">
    <property type="entry name" value="Restriction endonuclease-like"/>
    <property type="match status" value="1"/>
</dbReference>
<organism evidence="2">
    <name type="scientific">termite gut metagenome</name>
    <dbReference type="NCBI Taxonomy" id="433724"/>
    <lineage>
        <taxon>unclassified sequences</taxon>
        <taxon>metagenomes</taxon>
        <taxon>organismal metagenomes</taxon>
    </lineage>
</organism>
<dbReference type="AlphaFoldDB" id="A0A5J4QSY0"/>
<comment type="caution">
    <text evidence="2">The sequence shown here is derived from an EMBL/GenBank/DDBJ whole genome shotgun (WGS) entry which is preliminary data.</text>
</comment>
<evidence type="ECO:0000259" key="1">
    <source>
        <dbReference type="Pfam" id="PF04471"/>
    </source>
</evidence>
<proteinExistence type="predicted"/>